<organism evidence="3 4">
    <name type="scientific">Ceratodon purpureus</name>
    <name type="common">Fire moss</name>
    <name type="synonym">Dicranum purpureum</name>
    <dbReference type="NCBI Taxonomy" id="3225"/>
    <lineage>
        <taxon>Eukaryota</taxon>
        <taxon>Viridiplantae</taxon>
        <taxon>Streptophyta</taxon>
        <taxon>Embryophyta</taxon>
        <taxon>Bryophyta</taxon>
        <taxon>Bryophytina</taxon>
        <taxon>Bryopsida</taxon>
        <taxon>Dicranidae</taxon>
        <taxon>Pseudoditrichales</taxon>
        <taxon>Ditrichaceae</taxon>
        <taxon>Ceratodon</taxon>
    </lineage>
</organism>
<protein>
    <recommendedName>
        <fullName evidence="2">DUF7748 domain-containing protein</fullName>
    </recommendedName>
</protein>
<dbReference type="EMBL" id="CM026428">
    <property type="protein sequence ID" value="KAG0567450.1"/>
    <property type="molecule type" value="Genomic_DNA"/>
</dbReference>
<gene>
    <name evidence="3" type="ORF">KC19_7G135500</name>
</gene>
<evidence type="ECO:0000259" key="2">
    <source>
        <dbReference type="Pfam" id="PF24928"/>
    </source>
</evidence>
<evidence type="ECO:0000313" key="4">
    <source>
        <dbReference type="Proteomes" id="UP000822688"/>
    </source>
</evidence>
<keyword evidence="4" id="KW-1185">Reference proteome</keyword>
<name>A0A8T0H882_CERPU</name>
<dbReference type="Proteomes" id="UP000822688">
    <property type="component" value="Chromosome 7"/>
</dbReference>
<accession>A0A8T0H882</accession>
<feature type="domain" description="DUF7748" evidence="2">
    <location>
        <begin position="5"/>
        <end position="93"/>
    </location>
</feature>
<dbReference type="AlphaFoldDB" id="A0A8T0H882"/>
<dbReference type="InterPro" id="IPR056650">
    <property type="entry name" value="DUF7748"/>
</dbReference>
<sequence length="141" mass="15124">MGRSKTKVINNTGSPVNLTMSTGGIQSRESTEPVRDQFHYTISIDPNATYREYWCAVQPGNKGKVILSSDDCAEYSEVTLVEKNGKYAWEGTKLRDSRRAKSLNAGAAPQATPPQAPIVNAAGGASQSSSTKARPSRCTIS</sequence>
<feature type="region of interest" description="Disordered" evidence="1">
    <location>
        <begin position="99"/>
        <end position="141"/>
    </location>
</feature>
<comment type="caution">
    <text evidence="3">The sequence shown here is derived from an EMBL/GenBank/DDBJ whole genome shotgun (WGS) entry which is preliminary data.</text>
</comment>
<feature type="compositionally biased region" description="Polar residues" evidence="1">
    <location>
        <begin position="7"/>
        <end position="28"/>
    </location>
</feature>
<evidence type="ECO:0000313" key="3">
    <source>
        <dbReference type="EMBL" id="KAG0567450.1"/>
    </source>
</evidence>
<evidence type="ECO:0000256" key="1">
    <source>
        <dbReference type="SAM" id="MobiDB-lite"/>
    </source>
</evidence>
<feature type="region of interest" description="Disordered" evidence="1">
    <location>
        <begin position="1"/>
        <end position="32"/>
    </location>
</feature>
<dbReference type="Pfam" id="PF24928">
    <property type="entry name" value="DUF7748"/>
    <property type="match status" value="1"/>
</dbReference>
<reference evidence="3" key="1">
    <citation type="submission" date="2020-06" db="EMBL/GenBank/DDBJ databases">
        <title>WGS assembly of Ceratodon purpureus strain R40.</title>
        <authorList>
            <person name="Carey S.B."/>
            <person name="Jenkins J."/>
            <person name="Shu S."/>
            <person name="Lovell J.T."/>
            <person name="Sreedasyam A."/>
            <person name="Maumus F."/>
            <person name="Tiley G.P."/>
            <person name="Fernandez-Pozo N."/>
            <person name="Barry K."/>
            <person name="Chen C."/>
            <person name="Wang M."/>
            <person name="Lipzen A."/>
            <person name="Daum C."/>
            <person name="Saski C.A."/>
            <person name="Payton A.C."/>
            <person name="Mcbreen J.C."/>
            <person name="Conrad R.E."/>
            <person name="Kollar L.M."/>
            <person name="Olsson S."/>
            <person name="Huttunen S."/>
            <person name="Landis J.B."/>
            <person name="Wickett N.J."/>
            <person name="Johnson M.G."/>
            <person name="Rensing S.A."/>
            <person name="Grimwood J."/>
            <person name="Schmutz J."/>
            <person name="Mcdaniel S.F."/>
        </authorList>
    </citation>
    <scope>NUCLEOTIDE SEQUENCE</scope>
    <source>
        <strain evidence="3">R40</strain>
    </source>
</reference>
<feature type="compositionally biased region" description="Polar residues" evidence="1">
    <location>
        <begin position="125"/>
        <end position="141"/>
    </location>
</feature>
<proteinExistence type="predicted"/>